<name>A0A399FUK2_UNCN2</name>
<keyword evidence="2 4" id="KW-0378">Hydrolase</keyword>
<dbReference type="Gene3D" id="3.40.50.1000">
    <property type="entry name" value="HAD superfamily/HAD-like"/>
    <property type="match status" value="1"/>
</dbReference>
<dbReference type="CDD" id="cd07507">
    <property type="entry name" value="HAD_Pase"/>
    <property type="match status" value="1"/>
</dbReference>
<dbReference type="SFLD" id="SFLDS00003">
    <property type="entry name" value="Haloacid_Dehalogenase"/>
    <property type="match status" value="1"/>
</dbReference>
<dbReference type="GO" id="GO:0050531">
    <property type="term" value="F:mannosyl-3-phosphoglycerate phosphatase activity"/>
    <property type="evidence" value="ECO:0007669"/>
    <property type="project" value="InterPro"/>
</dbReference>
<protein>
    <submittedName>
        <fullName evidence="4">HAD-IIB family hydrolase</fullName>
    </submittedName>
</protein>
<dbReference type="InterPro" id="IPR006379">
    <property type="entry name" value="HAD-SF_hydro_IIB"/>
</dbReference>
<sequence length="273" mass="31381">MKLILFTDLDGTLLNSYTYSYQESLQAINLLKRKQIPIIFCSAKTQAEQEVYRKALGITDPFIVEEGGGILIPQDYFPFAFDYCQRTRDYDIIKLGSSYEQVISVLKKVKEKSDCRIRRFGNLTIKEIAQDSGLSPKMAALARQRKYTETFKIEGTKKEVKKFLLRIEEEGLSWCRGERYYRIKGKTNKGKATRILIELFKKAFGKIKSVAIGNGPNDRSLLEAVELPLIVQRQDSKWEEMEIHGLHHIEGIGPTGWSYAARKFVAYAPYFLP</sequence>
<organism evidence="4 5">
    <name type="scientific">candidate division NPL-UPA2 bacterium Unc8</name>
    <dbReference type="NCBI Taxonomy" id="1980939"/>
    <lineage>
        <taxon>Bacteria</taxon>
    </lineage>
</organism>
<keyword evidence="3" id="KW-0460">Magnesium</keyword>
<dbReference type="GO" id="GO:0000287">
    <property type="term" value="F:magnesium ion binding"/>
    <property type="evidence" value="ECO:0007669"/>
    <property type="project" value="TreeGrafter"/>
</dbReference>
<dbReference type="NCBIfam" id="TIGR01484">
    <property type="entry name" value="HAD-SF-IIB"/>
    <property type="match status" value="1"/>
</dbReference>
<accession>A0A399FUK2</accession>
<evidence type="ECO:0000256" key="1">
    <source>
        <dbReference type="ARBA" id="ARBA00022723"/>
    </source>
</evidence>
<dbReference type="Gene3D" id="3.30.980.20">
    <property type="entry name" value="Putative mannosyl-3-phosphoglycerate phosphatase, domain 2"/>
    <property type="match status" value="1"/>
</dbReference>
<evidence type="ECO:0000313" key="5">
    <source>
        <dbReference type="Proteomes" id="UP000266287"/>
    </source>
</evidence>
<dbReference type="PROSITE" id="PS01228">
    <property type="entry name" value="COF_1"/>
    <property type="match status" value="1"/>
</dbReference>
<gene>
    <name evidence="4" type="ORF">B9J77_04745</name>
</gene>
<dbReference type="GO" id="GO:0005829">
    <property type="term" value="C:cytosol"/>
    <property type="evidence" value="ECO:0007669"/>
    <property type="project" value="TreeGrafter"/>
</dbReference>
<dbReference type="Pfam" id="PF08282">
    <property type="entry name" value="Hydrolase_3"/>
    <property type="match status" value="1"/>
</dbReference>
<evidence type="ECO:0000256" key="3">
    <source>
        <dbReference type="ARBA" id="ARBA00022842"/>
    </source>
</evidence>
<reference evidence="4 5" key="1">
    <citation type="submission" date="2018-08" db="EMBL/GenBank/DDBJ databases">
        <title>Draft genome of candidate division NPL-UPA2 bacterium Unc8 that adapted to ultra-basic serpentinizing groundwater.</title>
        <authorList>
            <person name="Ishii S."/>
            <person name="Suzuki S."/>
            <person name="Nealson K.H."/>
        </authorList>
    </citation>
    <scope>NUCLEOTIDE SEQUENCE [LARGE SCALE GENOMIC DNA]</scope>
    <source>
        <strain evidence="4">Unc8</strain>
    </source>
</reference>
<dbReference type="Proteomes" id="UP000266287">
    <property type="component" value="Unassembled WGS sequence"/>
</dbReference>
<dbReference type="GO" id="GO:0051479">
    <property type="term" value="P:mannosylglycerate biosynthetic process"/>
    <property type="evidence" value="ECO:0007669"/>
    <property type="project" value="InterPro"/>
</dbReference>
<dbReference type="NCBIfam" id="TIGR01486">
    <property type="entry name" value="HAD-SF-IIB-MPGP"/>
    <property type="match status" value="1"/>
</dbReference>
<dbReference type="SUPFAM" id="SSF56784">
    <property type="entry name" value="HAD-like"/>
    <property type="match status" value="1"/>
</dbReference>
<dbReference type="InterPro" id="IPR006381">
    <property type="entry name" value="HAD-SF-IIB-MPGP"/>
</dbReference>
<dbReference type="InterPro" id="IPR036412">
    <property type="entry name" value="HAD-like_sf"/>
</dbReference>
<dbReference type="AlphaFoldDB" id="A0A399FUK2"/>
<comment type="caution">
    <text evidence="4">The sequence shown here is derived from an EMBL/GenBank/DDBJ whole genome shotgun (WGS) entry which is preliminary data.</text>
</comment>
<dbReference type="EMBL" id="NDHY01000014">
    <property type="protein sequence ID" value="RIH99700.1"/>
    <property type="molecule type" value="Genomic_DNA"/>
</dbReference>
<dbReference type="InterPro" id="IPR023214">
    <property type="entry name" value="HAD_sf"/>
</dbReference>
<dbReference type="SFLD" id="SFLDG01140">
    <property type="entry name" value="C2.B:_Phosphomannomutase_and_P"/>
    <property type="match status" value="1"/>
</dbReference>
<keyword evidence="1" id="KW-0479">Metal-binding</keyword>
<dbReference type="SFLD" id="SFLDG01142">
    <property type="entry name" value="C2.B.2:_Mannosyl-3-phosphoglyc"/>
    <property type="match status" value="1"/>
</dbReference>
<evidence type="ECO:0000313" key="4">
    <source>
        <dbReference type="EMBL" id="RIH99700.1"/>
    </source>
</evidence>
<evidence type="ECO:0000256" key="2">
    <source>
        <dbReference type="ARBA" id="ARBA00022801"/>
    </source>
</evidence>
<dbReference type="PANTHER" id="PTHR10000:SF8">
    <property type="entry name" value="HAD SUPERFAMILY HYDROLASE-LIKE, TYPE 3"/>
    <property type="match status" value="1"/>
</dbReference>
<proteinExistence type="predicted"/>
<dbReference type="PANTHER" id="PTHR10000">
    <property type="entry name" value="PHOSPHOSERINE PHOSPHATASE"/>
    <property type="match status" value="1"/>
</dbReference>